<dbReference type="EMBL" id="JARBHB010000008">
    <property type="protein sequence ID" value="KAJ8876624.1"/>
    <property type="molecule type" value="Genomic_DNA"/>
</dbReference>
<organism evidence="1 2">
    <name type="scientific">Dryococelus australis</name>
    <dbReference type="NCBI Taxonomy" id="614101"/>
    <lineage>
        <taxon>Eukaryota</taxon>
        <taxon>Metazoa</taxon>
        <taxon>Ecdysozoa</taxon>
        <taxon>Arthropoda</taxon>
        <taxon>Hexapoda</taxon>
        <taxon>Insecta</taxon>
        <taxon>Pterygota</taxon>
        <taxon>Neoptera</taxon>
        <taxon>Polyneoptera</taxon>
        <taxon>Phasmatodea</taxon>
        <taxon>Verophasmatodea</taxon>
        <taxon>Anareolatae</taxon>
        <taxon>Phasmatidae</taxon>
        <taxon>Eurycanthinae</taxon>
        <taxon>Dryococelus</taxon>
    </lineage>
</organism>
<evidence type="ECO:0000313" key="2">
    <source>
        <dbReference type="Proteomes" id="UP001159363"/>
    </source>
</evidence>
<keyword evidence="2" id="KW-1185">Reference proteome</keyword>
<reference evidence="1 2" key="1">
    <citation type="submission" date="2023-02" db="EMBL/GenBank/DDBJ databases">
        <title>LHISI_Scaffold_Assembly.</title>
        <authorList>
            <person name="Stuart O.P."/>
            <person name="Cleave R."/>
            <person name="Magrath M.J.L."/>
            <person name="Mikheyev A.S."/>
        </authorList>
    </citation>
    <scope>NUCLEOTIDE SEQUENCE [LARGE SCALE GENOMIC DNA]</scope>
    <source>
        <strain evidence="1">Daus_M_001</strain>
        <tissue evidence="1">Leg muscle</tissue>
    </source>
</reference>
<evidence type="ECO:0000313" key="1">
    <source>
        <dbReference type="EMBL" id="KAJ8876624.1"/>
    </source>
</evidence>
<gene>
    <name evidence="1" type="ORF">PR048_021069</name>
</gene>
<name>A0ABQ9GX72_9NEOP</name>
<sequence length="103" mass="11488">MDFSDSLQDKVSDINYADYKSWGSGPGDDLTEPTGTPVEETCIDKHSSTEEEQCETEFLQGVSHNSEGQHMVRLPIKGDLSALDNSKVSAVEKFYKLETRLSR</sequence>
<accession>A0ABQ9GX72</accession>
<protein>
    <submittedName>
        <fullName evidence="1">Uncharacterized protein</fullName>
    </submittedName>
</protein>
<proteinExistence type="predicted"/>
<dbReference type="Proteomes" id="UP001159363">
    <property type="component" value="Chromosome 7"/>
</dbReference>
<comment type="caution">
    <text evidence="1">The sequence shown here is derived from an EMBL/GenBank/DDBJ whole genome shotgun (WGS) entry which is preliminary data.</text>
</comment>